<dbReference type="GO" id="GO:0016740">
    <property type="term" value="F:transferase activity"/>
    <property type="evidence" value="ECO:0007669"/>
    <property type="project" value="UniProtKB-KW"/>
</dbReference>
<dbReference type="RefSeq" id="WP_187480087.1">
    <property type="nucleotide sequence ID" value="NZ_CP060697.1"/>
</dbReference>
<evidence type="ECO:0000313" key="1">
    <source>
        <dbReference type="EMBL" id="QNM83132.1"/>
    </source>
</evidence>
<dbReference type="InterPro" id="IPR014541">
    <property type="entry name" value="Amdntrnsf_FN0238"/>
</dbReference>
<gene>
    <name evidence="1" type="ORF">H8M03_01870</name>
</gene>
<dbReference type="Gene3D" id="3.75.10.10">
    <property type="entry name" value="L-arginine/glycine Amidinotransferase, Chain A"/>
    <property type="match status" value="1"/>
</dbReference>
<sequence>MDPQSAGTVLLVRPAAFGFNAEAARSNAFARQSARSDVQKAAAAEFDGLAAALDRAGVTVLVLDDTPDPVRPDAVFPNNWVSFHADGTMAVYPMATAPRRAERRTDDVMTLVRGAGFAVERLVDLSDAEAAGHFLEGTGSLILDRPTRRAFANRSERTDAATVERFDAALGYRTHLFDAFDPDGRAIYHTNVLLSLGTGFAVLCREAVAEADRAKLVEAIEAGGRTIVEMSFAQLQQFGCNLIELRGKGGPVIALSQTALASLRPDQVRQLETYGELVPAAIPTIEAVGGGSVRCMIAEVHLPRG</sequence>
<dbReference type="SUPFAM" id="SSF55909">
    <property type="entry name" value="Pentein"/>
    <property type="match status" value="1"/>
</dbReference>
<evidence type="ECO:0000313" key="2">
    <source>
        <dbReference type="Proteomes" id="UP000515861"/>
    </source>
</evidence>
<dbReference type="NCBIfam" id="NF046062">
    <property type="entry name" value="citrull_CtlX"/>
    <property type="match status" value="1"/>
</dbReference>
<dbReference type="PANTHER" id="PTHR43224:SF1">
    <property type="entry name" value="AMIDINOTRANSFERASE"/>
    <property type="match status" value="1"/>
</dbReference>
<keyword evidence="2" id="KW-1185">Reference proteome</keyword>
<dbReference type="AlphaFoldDB" id="A0A7G9L3D3"/>
<accession>A0A7G9L3D3</accession>
<dbReference type="KEGG" id="ssau:H8M03_01870"/>
<dbReference type="EMBL" id="CP060697">
    <property type="protein sequence ID" value="QNM83132.1"/>
    <property type="molecule type" value="Genomic_DNA"/>
</dbReference>
<dbReference type="PIRSF" id="PIRSF028188">
    <property type="entry name" value="Amdntrnsf_FN0238"/>
    <property type="match status" value="1"/>
</dbReference>
<organism evidence="1 2">
    <name type="scientific">Sphingomonas sabuli</name>
    <dbReference type="NCBI Taxonomy" id="2764186"/>
    <lineage>
        <taxon>Bacteria</taxon>
        <taxon>Pseudomonadati</taxon>
        <taxon>Pseudomonadota</taxon>
        <taxon>Alphaproteobacteria</taxon>
        <taxon>Sphingomonadales</taxon>
        <taxon>Sphingomonadaceae</taxon>
        <taxon>Sphingomonas</taxon>
    </lineage>
</organism>
<reference evidence="1 2" key="1">
    <citation type="submission" date="2020-08" db="EMBL/GenBank/DDBJ databases">
        <title>Sphingomonas sp. sand1-3 16S ribosomal RNA gene Genome sequencing and assembly.</title>
        <authorList>
            <person name="Kang M."/>
        </authorList>
    </citation>
    <scope>NUCLEOTIDE SEQUENCE [LARGE SCALE GENOMIC DNA]</scope>
    <source>
        <strain evidence="2">sand1-3</strain>
    </source>
</reference>
<dbReference type="Pfam" id="PF19420">
    <property type="entry name" value="DDAH_eukar"/>
    <property type="match status" value="1"/>
</dbReference>
<dbReference type="PANTHER" id="PTHR43224">
    <property type="entry name" value="AMIDINOTRANSFERASE"/>
    <property type="match status" value="1"/>
</dbReference>
<protein>
    <submittedName>
        <fullName evidence="1">Amidinotransferase</fullName>
    </submittedName>
</protein>
<dbReference type="Proteomes" id="UP000515861">
    <property type="component" value="Chromosome"/>
</dbReference>
<proteinExistence type="predicted"/>
<name>A0A7G9L3D3_9SPHN</name>
<keyword evidence="1" id="KW-0808">Transferase</keyword>